<evidence type="ECO:0000256" key="2">
    <source>
        <dbReference type="SAM" id="Phobius"/>
    </source>
</evidence>
<evidence type="ECO:0000256" key="1">
    <source>
        <dbReference type="SAM" id="MobiDB-lite"/>
    </source>
</evidence>
<feature type="compositionally biased region" description="Basic and acidic residues" evidence="1">
    <location>
        <begin position="1"/>
        <end position="38"/>
    </location>
</feature>
<dbReference type="AlphaFoldDB" id="A0A8H9M2A3"/>
<keyword evidence="2" id="KW-0472">Membrane</keyword>
<keyword evidence="4" id="KW-1185">Reference proteome</keyword>
<comment type="caution">
    <text evidence="3">The sequence shown here is derived from an EMBL/GenBank/DDBJ whole genome shotgun (WGS) entry which is preliminary data.</text>
</comment>
<evidence type="ECO:0000313" key="3">
    <source>
        <dbReference type="EMBL" id="GHD54575.1"/>
    </source>
</evidence>
<dbReference type="Proteomes" id="UP000623776">
    <property type="component" value="Unassembled WGS sequence"/>
</dbReference>
<keyword evidence="2" id="KW-1133">Transmembrane helix</keyword>
<organism evidence="3 4">
    <name type="scientific">Vreelandella hamiltonii</name>
    <dbReference type="NCBI Taxonomy" id="502829"/>
    <lineage>
        <taxon>Bacteria</taxon>
        <taxon>Pseudomonadati</taxon>
        <taxon>Pseudomonadota</taxon>
        <taxon>Gammaproteobacteria</taxon>
        <taxon>Oceanospirillales</taxon>
        <taxon>Halomonadaceae</taxon>
        <taxon>Vreelandella</taxon>
    </lineage>
</organism>
<keyword evidence="2" id="KW-0812">Transmembrane</keyword>
<protein>
    <submittedName>
        <fullName evidence="3">Uncharacterized protein</fullName>
    </submittedName>
</protein>
<feature type="region of interest" description="Disordered" evidence="1">
    <location>
        <begin position="1"/>
        <end position="42"/>
    </location>
</feature>
<accession>A0A8H9M2A3</accession>
<dbReference type="RefSeq" id="WP_039175752.1">
    <property type="nucleotide sequence ID" value="NZ_BMXN01000001.1"/>
</dbReference>
<evidence type="ECO:0000313" key="4">
    <source>
        <dbReference type="Proteomes" id="UP000623776"/>
    </source>
</evidence>
<dbReference type="EMBL" id="BMXN01000001">
    <property type="protein sequence ID" value="GHD54575.1"/>
    <property type="molecule type" value="Genomic_DNA"/>
</dbReference>
<proteinExistence type="predicted"/>
<feature type="transmembrane region" description="Helical" evidence="2">
    <location>
        <begin position="46"/>
        <end position="66"/>
    </location>
</feature>
<reference evidence="4" key="1">
    <citation type="journal article" date="2019" name="Int. J. Syst. Evol. Microbiol.">
        <title>The Global Catalogue of Microorganisms (GCM) 10K type strain sequencing project: providing services to taxonomists for standard genome sequencing and annotation.</title>
        <authorList>
            <consortium name="The Broad Institute Genomics Platform"/>
            <consortium name="The Broad Institute Genome Sequencing Center for Infectious Disease"/>
            <person name="Wu L."/>
            <person name="Ma J."/>
        </authorList>
    </citation>
    <scope>NUCLEOTIDE SEQUENCE [LARGE SCALE GENOMIC DNA]</scope>
    <source>
        <strain evidence="4">KCTC 22154</strain>
    </source>
</reference>
<sequence>MDTRESKTPEEEKEHVLNQRLPEDFDKAAPHKQPEAKKPPSGMHKLLPVVIIGLGLVVAAFVIFGMGNSGG</sequence>
<gene>
    <name evidence="3" type="ORF">GCM10007157_03150</name>
</gene>
<name>A0A8H9M2A3_9GAMM</name>